<feature type="transmembrane region" description="Helical" evidence="6">
    <location>
        <begin position="242"/>
        <end position="261"/>
    </location>
</feature>
<dbReference type="PANTHER" id="PTHR22911:SF6">
    <property type="entry name" value="SOLUTE CARRIER FAMILY 35 MEMBER G1"/>
    <property type="match status" value="1"/>
</dbReference>
<evidence type="ECO:0000313" key="9">
    <source>
        <dbReference type="Proteomes" id="UP000298596"/>
    </source>
</evidence>
<keyword evidence="4 6" id="KW-1133">Transmembrane helix</keyword>
<keyword evidence="8" id="KW-0614">Plasmid</keyword>
<feature type="transmembrane region" description="Helical" evidence="6">
    <location>
        <begin position="151"/>
        <end position="172"/>
    </location>
</feature>
<feature type="domain" description="EamA" evidence="7">
    <location>
        <begin position="7"/>
        <end position="135"/>
    </location>
</feature>
<feature type="transmembrane region" description="Helical" evidence="6">
    <location>
        <begin position="38"/>
        <end position="58"/>
    </location>
</feature>
<dbReference type="AlphaFoldDB" id="A0A4D8Q9L9"/>
<feature type="transmembrane region" description="Helical" evidence="6">
    <location>
        <begin position="267"/>
        <end position="284"/>
    </location>
</feature>
<evidence type="ECO:0000256" key="4">
    <source>
        <dbReference type="ARBA" id="ARBA00022989"/>
    </source>
</evidence>
<organism evidence="8 9">
    <name type="scientific">Azospirillum brasilense</name>
    <dbReference type="NCBI Taxonomy" id="192"/>
    <lineage>
        <taxon>Bacteria</taxon>
        <taxon>Pseudomonadati</taxon>
        <taxon>Pseudomonadota</taxon>
        <taxon>Alphaproteobacteria</taxon>
        <taxon>Rhodospirillales</taxon>
        <taxon>Azospirillaceae</taxon>
        <taxon>Azospirillum</taxon>
    </lineage>
</organism>
<dbReference type="InterPro" id="IPR000620">
    <property type="entry name" value="EamA_dom"/>
</dbReference>
<feature type="transmembrane region" description="Helical" evidence="6">
    <location>
        <begin position="94"/>
        <end position="114"/>
    </location>
</feature>
<evidence type="ECO:0000256" key="2">
    <source>
        <dbReference type="ARBA" id="ARBA00009853"/>
    </source>
</evidence>
<proteinExistence type="inferred from homology"/>
<geneLocation type="plasmid" evidence="8">
    <name>p2</name>
</geneLocation>
<evidence type="ECO:0000313" key="8">
    <source>
        <dbReference type="EMBL" id="QCO05426.1"/>
    </source>
</evidence>
<keyword evidence="5 6" id="KW-0472">Membrane</keyword>
<evidence type="ECO:0000256" key="6">
    <source>
        <dbReference type="SAM" id="Phobius"/>
    </source>
</evidence>
<name>A0A4D8Q9L9_AZOBR</name>
<keyword evidence="3 6" id="KW-0812">Transmembrane</keyword>
<dbReference type="EMBL" id="CP032332">
    <property type="protein sequence ID" value="QCO05426.1"/>
    <property type="molecule type" value="Genomic_DNA"/>
</dbReference>
<reference evidence="8 9" key="1">
    <citation type="submission" date="2018-09" db="EMBL/GenBank/DDBJ databases">
        <title>Whole genome based analysis of evolution and adaptive divergence in Indian and Brazilian strains of Azospirillum brasilense.</title>
        <authorList>
            <person name="Singh C."/>
            <person name="Tripathi A.K."/>
        </authorList>
    </citation>
    <scope>NUCLEOTIDE SEQUENCE [LARGE SCALE GENOMIC DNA]</scope>
    <source>
        <strain evidence="8 9">MTCC4036</strain>
        <plasmid evidence="8 9">p2</plasmid>
    </source>
</reference>
<feature type="domain" description="EamA" evidence="7">
    <location>
        <begin position="156"/>
        <end position="284"/>
    </location>
</feature>
<gene>
    <name evidence="8" type="ORF">D3867_26125</name>
</gene>
<dbReference type="Pfam" id="PF00892">
    <property type="entry name" value="EamA"/>
    <property type="match status" value="2"/>
</dbReference>
<comment type="subcellular location">
    <subcellularLocation>
        <location evidence="1">Membrane</location>
        <topology evidence="1">Multi-pass membrane protein</topology>
    </subcellularLocation>
</comment>
<feature type="transmembrane region" description="Helical" evidence="6">
    <location>
        <begin position="7"/>
        <end position="26"/>
    </location>
</feature>
<dbReference type="PANTHER" id="PTHR22911">
    <property type="entry name" value="ACYL-MALONYL CONDENSING ENZYME-RELATED"/>
    <property type="match status" value="1"/>
</dbReference>
<accession>A0A4D8Q9L9</accession>
<dbReference type="Proteomes" id="UP000298596">
    <property type="component" value="Plasmid p2"/>
</dbReference>
<evidence type="ECO:0000259" key="7">
    <source>
        <dbReference type="Pfam" id="PF00892"/>
    </source>
</evidence>
<evidence type="ECO:0000256" key="3">
    <source>
        <dbReference type="ARBA" id="ARBA00022692"/>
    </source>
</evidence>
<dbReference type="GO" id="GO:0016020">
    <property type="term" value="C:membrane"/>
    <property type="evidence" value="ECO:0007669"/>
    <property type="project" value="UniProtKB-SubCell"/>
</dbReference>
<evidence type="ECO:0000256" key="1">
    <source>
        <dbReference type="ARBA" id="ARBA00004141"/>
    </source>
</evidence>
<sequence length="292" mass="30539">MPRPTITGALWIIASALAFMAANIAIRHLGAKLPPLEMAMFRSAGGLIMVLVAWRAFFHLRQLRDPHIHLVRAVVGAVSLMALVHSYATLPIALVTAFMYIRAALVVPMARLFLGERVGPDVWAAVCLGIAGGVVALWPRLSAIGIPATGWGGWEALILPLAAVAGAGSHICMRRLALTNPPSVVVAVSAILVTAVVAAPASSVAIEPPPADIPLLVGMALLSGLAQWFTVRGYRYASPARLAPLSLIDVPIALVAGYALFGEVPGGMQAIGSAMILGAALYVFRAERAESR</sequence>
<feature type="transmembrane region" description="Helical" evidence="6">
    <location>
        <begin position="213"/>
        <end position="230"/>
    </location>
</feature>
<evidence type="ECO:0000256" key="5">
    <source>
        <dbReference type="ARBA" id="ARBA00023136"/>
    </source>
</evidence>
<protein>
    <submittedName>
        <fullName evidence="8">DMT family transporter</fullName>
    </submittedName>
</protein>
<dbReference type="SUPFAM" id="SSF103481">
    <property type="entry name" value="Multidrug resistance efflux transporter EmrE"/>
    <property type="match status" value="2"/>
</dbReference>
<feature type="transmembrane region" description="Helical" evidence="6">
    <location>
        <begin position="121"/>
        <end position="139"/>
    </location>
</feature>
<dbReference type="InterPro" id="IPR037185">
    <property type="entry name" value="EmrE-like"/>
</dbReference>
<feature type="transmembrane region" description="Helical" evidence="6">
    <location>
        <begin position="70"/>
        <end position="88"/>
    </location>
</feature>
<comment type="similarity">
    <text evidence="2">Belongs to the drug/metabolite transporter (DMT) superfamily. 10 TMS drug/metabolite exporter (DME) (TC 2.A.7.3) family.</text>
</comment>
<feature type="transmembrane region" description="Helical" evidence="6">
    <location>
        <begin position="184"/>
        <end position="201"/>
    </location>
</feature>